<keyword evidence="2" id="KW-1133">Transmembrane helix</keyword>
<comment type="caution">
    <text evidence="3">The sequence shown here is derived from an EMBL/GenBank/DDBJ whole genome shotgun (WGS) entry which is preliminary data.</text>
</comment>
<evidence type="ECO:0000256" key="2">
    <source>
        <dbReference type="SAM" id="Phobius"/>
    </source>
</evidence>
<feature type="region of interest" description="Disordered" evidence="1">
    <location>
        <begin position="946"/>
        <end position="965"/>
    </location>
</feature>
<keyword evidence="2" id="KW-0472">Membrane</keyword>
<name>L1LC85_THEEQ</name>
<proteinExistence type="predicted"/>
<feature type="compositionally biased region" description="Polar residues" evidence="1">
    <location>
        <begin position="1999"/>
        <end position="2022"/>
    </location>
</feature>
<dbReference type="VEuPathDB" id="PiroplasmaDB:BEWA_016230"/>
<feature type="region of interest" description="Disordered" evidence="1">
    <location>
        <begin position="2292"/>
        <end position="2319"/>
    </location>
</feature>
<keyword evidence="4" id="KW-1185">Reference proteome</keyword>
<dbReference type="STRING" id="1537102.L1LC85"/>
<dbReference type="GeneID" id="15802726"/>
<dbReference type="Proteomes" id="UP000031512">
    <property type="component" value="Unassembled WGS sequence"/>
</dbReference>
<keyword evidence="2" id="KW-0812">Transmembrane</keyword>
<protein>
    <submittedName>
        <fullName evidence="3">Uncharacterized protein</fullName>
    </submittedName>
</protein>
<feature type="region of interest" description="Disordered" evidence="1">
    <location>
        <begin position="2339"/>
        <end position="2367"/>
    </location>
</feature>
<feature type="transmembrane region" description="Helical" evidence="2">
    <location>
        <begin position="2373"/>
        <end position="2393"/>
    </location>
</feature>
<reference evidence="3 4" key="1">
    <citation type="journal article" date="2012" name="BMC Genomics">
        <title>Comparative genomic analysis and phylogenetic position of Theileria equi.</title>
        <authorList>
            <person name="Kappmeyer L.S."/>
            <person name="Thiagarajan M."/>
            <person name="Herndon D.R."/>
            <person name="Ramsay J.D."/>
            <person name="Caler E."/>
            <person name="Djikeng A."/>
            <person name="Gillespie J.J."/>
            <person name="Lau A.O."/>
            <person name="Roalson E.H."/>
            <person name="Silva J.C."/>
            <person name="Silva M.G."/>
            <person name="Suarez C.E."/>
            <person name="Ueti M.W."/>
            <person name="Nene V.M."/>
            <person name="Mealey R.H."/>
            <person name="Knowles D.P."/>
            <person name="Brayton K.A."/>
        </authorList>
    </citation>
    <scope>NUCLEOTIDE SEQUENCE [LARGE SCALE GENOMIC DNA]</scope>
    <source>
        <strain evidence="3 4">WA</strain>
    </source>
</reference>
<organism evidence="3 4">
    <name type="scientific">Theileria equi strain WA</name>
    <dbReference type="NCBI Taxonomy" id="1537102"/>
    <lineage>
        <taxon>Eukaryota</taxon>
        <taxon>Sar</taxon>
        <taxon>Alveolata</taxon>
        <taxon>Apicomplexa</taxon>
        <taxon>Aconoidasida</taxon>
        <taxon>Piroplasmida</taxon>
        <taxon>Theileriidae</taxon>
        <taxon>Theileria</taxon>
    </lineage>
</organism>
<dbReference type="OrthoDB" id="361062at2759"/>
<evidence type="ECO:0000256" key="1">
    <source>
        <dbReference type="SAM" id="MobiDB-lite"/>
    </source>
</evidence>
<dbReference type="EMBL" id="ACOU01000004">
    <property type="protein sequence ID" value="EKX73062.1"/>
    <property type="molecule type" value="Genomic_DNA"/>
</dbReference>
<dbReference type="RefSeq" id="XP_004832514.1">
    <property type="nucleotide sequence ID" value="XM_004832457.1"/>
</dbReference>
<feature type="compositionally biased region" description="Polar residues" evidence="1">
    <location>
        <begin position="2292"/>
        <end position="2304"/>
    </location>
</feature>
<accession>L1LC85</accession>
<gene>
    <name evidence="3" type="ORF">BEWA_016230</name>
</gene>
<feature type="compositionally biased region" description="Low complexity" evidence="1">
    <location>
        <begin position="2305"/>
        <end position="2317"/>
    </location>
</feature>
<feature type="region of interest" description="Disordered" evidence="1">
    <location>
        <begin position="1999"/>
        <end position="2034"/>
    </location>
</feature>
<evidence type="ECO:0000313" key="3">
    <source>
        <dbReference type="EMBL" id="EKX73062.1"/>
    </source>
</evidence>
<evidence type="ECO:0000313" key="4">
    <source>
        <dbReference type="Proteomes" id="UP000031512"/>
    </source>
</evidence>
<dbReference type="KEGG" id="beq:BEWA_016230"/>
<sequence>MTTTIIIDVHNRCRHRKCKCRGGKGGNISIRTGALGEHKGFGYSTHEVRKKTLKISKVTWTNIPLERKGFVHAFEDLTSVTVYYHNVYDGKDDSIKKPLLIRVKEANNGTHWYENVGTYDNRRWWMIDQEAKSGSYPNRDEYNSCSQFENKLKSVACRLHGLHGINIGSMFHVQQIKCLICSESSNIKFKNGDIDKISDYVKHEYSGTFSGKSVLLHNGNQVMYRMISPLRKGYYVQFQLDDSNVQKVSVYYWDGDTERNNPLLIEIELQNGFYVWLENISKYKQDGKVIHDKWKVLGKDETSKLNIKGSYLKEKLDVLSCVYNGVVKIKVGETVCHTNNHYLHQNRIKNLYNEFKGTDPVLYSYKYWSSVSLNAPLNISEVYIEGKKQDFPKGDIPFKDVKMFVAYVSPCDKDNPFLICVEYGNVPEKYKWYYKIISGTTWQEYPELYKKPPGGTQTKISKLFMTVKGKLGFKDCNVATTAYAIKLNPNEKVEKGKSHTYWDASTGTSKIPITITKEENEPLLGFFKNTHRVNSKSGTFVLSNQLQDQRTIVGFGSKAQSVKNVLVYFWEGDTKEPILLGIKKDDPGDEPTLYGKGTGHNPTWMKGWVGGMNILQALDNQNCSNNNAIPIDLKEPKNLTRFMYSQNSGCLKNKTVVQSNHSLKLPQGANRVYIGQGYTINDGAKISRVTYNGKPTDIIPPYDENAPIVNLYYWTKDLEVPLLVEFIKTDGSDWYENLGKESTKWRKIVNGDEEFYTQNDPSNKTLQEALTTKLNEVNCRVHNVFQIDLSYTGSKYCHIKCPSGKVKVDISEENIDEYNIYEHESVEASKPLILSSILHYGKEQHLGNFSIPKEISKVAVYFPDCNLFFPVAIKIKPNKGDDIWLKRKSPNNEEWEEVTDNFNGVKDNKEEMKELLDVIKTHTSACSQQNRPLAQSYPGMLTQKRHDTGDNRPPGQITTLNQDSGRDDKFDLEEIVSESNIMEKGEKKENGDYDDYLTLDEEMGEDLVKEHTNHTLSNLIHGIYAPTTDITQTSIKSKVTIDIGQNTGHKDTTKLYTVGSRKVKLERKEEPDNSGFYMFTHELPNRDSFEVEEVRYNDREIPGIIPTQSIFSYSVWYWTGDGNNSQPLFIEIEKENADFVYYIRNGTDVLSWTVPSVKSTSSSDPLEEEELEQTLDNLNCKLNRAIAIDLSYKNSDHLSKKRDSGDNKYCCKKHTSDKYKVSVTKESVQVKTKTTTPIPCYKHHIGSGDKLAKIKYYPKDSSGGDGRKRITAKELEFYIDGSLSVYVFYCKEKPVLIYMDSTTKSSAKGWYKKDAEGIPWKRVLIQLSSTTPDNIKECGTQFNKLVNILNSFGCSGYQDCSDIPSSSPQTKVSTQIDHGVIIELKHKPGANPIYQGGTSVTITVTETTQGFDFLKLIHTPNGGSFKLKEVKDDEGDPINGVQGDNVGLIAAHYWKNKTGNPLLIEVQDNGNYTYYARDKIEGWTEYKNPKGYGEALSQESLTHKLILLNCEINDVVQIDVTRLSGEYCHDNEYPLNSHTKKKVKVTETGQGYLGNYTAYEHTPKDSGGPFNISGFTNERTPIKLENLQLPLKTNRVLVYFCKSEVSARTTNPLLIYVPNAGQEKQWFQKPIQEDTWTPVSNGLTDDSHTQAIVNFLDSLESFCKPPEVTIDIYQRGYPNYHNFIYQDGVYPYTNIAVRPKTLNNAKEFTEYIHNITNWYTYFTVNDFKYNGKSIKNGFNKPANTIVEVSVFYYRPLDMHPKKNDERGRPLIVKIVTIEPISKARKSFYYENRGDPENTTWKEWNPTSNPLDADTLQSKLRLLNCSLNHAVVIDIGQKPPGIFGEYKTYDVCDNDKKTLDNNHGDIMQVYKDTPGGKFLSYYDSYAHTLNSATSDTNFHVVGFQNGNAPITIGSTTISSPILGVEELRVYRCNSDNKSLLLYYKTNEATQYWYKNNNPDDKNGLWEVVTGSIRSDTSYNSILTVLDKLTSKCQPPKVTIDISQDSSTGYTSPNSTPPNEQITVAKTEGSGTGDPPSNYDLYEHKVASRPMSYFTLEKLVYGAGDISVDGKPIDPPVKNITSVSVYYWSHLPNGKPLLMKITTTRSQSKPTDVGAKNVTWYENEGTDGDNKKWKKITQPDPQYQLSIDPNILRTKLYFLNCRLNNVVFIDVSKVPGDKYGEEREYDSCNDSNNLDSSHGSRMNVKNITPENSKLAPYYVYEHTLKDSGNGDKFHIVGFEGTNRGSSITAFGDKGREDNPLKNVQKLIIYVCQEELTKPLLIYYTTDGDNHNWYKNNSPDTDNGDQWTNTDNNNLSTNDNPSQYDKIIKVLSSLESSCNVAQARQEAAARGSDPPGGNSHGGSKTDPNGWVKPTSYVLTGVGVVSGSLTGLGWWAFKRSKGDPWVRQI</sequence>